<evidence type="ECO:0000256" key="6">
    <source>
        <dbReference type="ARBA" id="ARBA00023014"/>
    </source>
</evidence>
<evidence type="ECO:0000256" key="9">
    <source>
        <dbReference type="ARBA" id="ARBA00023157"/>
    </source>
</evidence>
<comment type="subcellular location">
    <subcellularLocation>
        <location evidence="1 11">Cytoplasm</location>
    </subcellularLocation>
</comment>
<comment type="caution">
    <text evidence="15">The sequence shown here is derived from an EMBL/GenBank/DDBJ whole genome shotgun (WGS) entry which is preliminary data.</text>
</comment>
<keyword evidence="11" id="KW-0963">Cytoplasm</keyword>
<dbReference type="GO" id="GO:0051539">
    <property type="term" value="F:4 iron, 4 sulfur cluster binding"/>
    <property type="evidence" value="ECO:0007669"/>
    <property type="project" value="UniProtKB-UniRule"/>
</dbReference>
<keyword evidence="5 11" id="KW-0408">Iron</keyword>
<evidence type="ECO:0000256" key="10">
    <source>
        <dbReference type="ARBA" id="ARBA00023163"/>
    </source>
</evidence>
<dbReference type="Gene3D" id="4.10.320.10">
    <property type="entry name" value="E3-binding domain"/>
    <property type="match status" value="1"/>
</dbReference>
<feature type="binding site" evidence="11">
    <location>
        <position position="40"/>
    </location>
    <ligand>
        <name>[4Fe-4S] cluster</name>
        <dbReference type="ChEBI" id="CHEBI:49883"/>
    </ligand>
</feature>
<evidence type="ECO:0000256" key="7">
    <source>
        <dbReference type="ARBA" id="ARBA00023015"/>
    </source>
</evidence>
<comment type="PTM">
    <text evidence="11">The Fe-S cluster can be nitrosylated by nitric oxide (NO).</text>
</comment>
<dbReference type="GO" id="GO:0045892">
    <property type="term" value="P:negative regulation of DNA-templated transcription"/>
    <property type="evidence" value="ECO:0007669"/>
    <property type="project" value="TreeGrafter"/>
</dbReference>
<keyword evidence="9 11" id="KW-1015">Disulfide bond</keyword>
<comment type="PTM">
    <text evidence="11">Upon Fe-S cluster removal intramolecular disulfide bonds are formed.</text>
</comment>
<evidence type="ECO:0000256" key="8">
    <source>
        <dbReference type="ARBA" id="ARBA00023125"/>
    </source>
</evidence>
<organism evidence="15 16">
    <name type="scientific">Streptomyces zinciresistens K42</name>
    <dbReference type="NCBI Taxonomy" id="700597"/>
    <lineage>
        <taxon>Bacteria</taxon>
        <taxon>Bacillati</taxon>
        <taxon>Actinomycetota</taxon>
        <taxon>Actinomycetes</taxon>
        <taxon>Kitasatosporales</taxon>
        <taxon>Streptomycetaceae</taxon>
        <taxon>Streptomyces</taxon>
    </lineage>
</organism>
<keyword evidence="3 11" id="KW-0004">4Fe-4S</keyword>
<dbReference type="EMBL" id="AGBF01000019">
    <property type="protein sequence ID" value="EGX60135.1"/>
    <property type="molecule type" value="Genomic_DNA"/>
</dbReference>
<evidence type="ECO:0000256" key="3">
    <source>
        <dbReference type="ARBA" id="ARBA00022485"/>
    </source>
</evidence>
<comment type="function">
    <text evidence="11">Acts as a transcriptional regulator. Probably redox-responsive. The apo- but not holo-form probably binds DNA.</text>
</comment>
<feature type="region of interest" description="Disordered" evidence="13">
    <location>
        <begin position="93"/>
        <end position="141"/>
    </location>
</feature>
<dbReference type="InterPro" id="IPR003482">
    <property type="entry name" value="Whib"/>
</dbReference>
<name>G2G8S0_9ACTN</name>
<dbReference type="GO" id="GO:0045454">
    <property type="term" value="P:cell redox homeostasis"/>
    <property type="evidence" value="ECO:0007669"/>
    <property type="project" value="TreeGrafter"/>
</dbReference>
<evidence type="ECO:0000256" key="2">
    <source>
        <dbReference type="ARBA" id="ARBA00006597"/>
    </source>
</evidence>
<dbReference type="InterPro" id="IPR036625">
    <property type="entry name" value="E3-bd_dom_sf"/>
</dbReference>
<dbReference type="AlphaFoldDB" id="G2G8S0"/>
<evidence type="ECO:0000313" key="15">
    <source>
        <dbReference type="EMBL" id="EGX60135.1"/>
    </source>
</evidence>
<sequence length="504" mass="54108">MSPADSVRWHELTACSTAVNRPLFLVKSPGAEARAVCQSCPVRAECLHDALVQDTPNGLWGGLTHAERRALPPLPDGRAAALAVLRERLAPAAAVPAPEPDAPRARPARAATRRRTPTVKAKPKPKPGSRNAAKDTAASQREGVAAMLRAGATHRQIMDELHVTSRTITETRTAYAIPYRQGPGFRYSPQQRAQNEQRTLELLRAGASYSEITEQVGISAPAILKIRRAAGLKAPARRPPPPQTRAQALAARLEPYGDGHARWTGTWSGRMPQLYAEKGRFNARHTAFEQHHGRPPAGYVRSGCTEGACMAGAHLTDDLVRAIPVEEAVTVHALRALLSEIDQQGGPQAARDNLLDLTPASTPREPVMPTADTTSHPSHTAQAPAGALPLPALLAWGDSHPDSSVQDQAARARAAVEGLRARHAADQELTAITDEAAQLEKRLAELRAREAELAPKKPRRSPPPRDYDARTVRAWAVGHGVDCPGVGQIPKRVLDAWRAAGTSA</sequence>
<keyword evidence="10 11" id="KW-0804">Transcription</keyword>
<dbReference type="GO" id="GO:0035731">
    <property type="term" value="F:dinitrosyl-iron complex binding"/>
    <property type="evidence" value="ECO:0007669"/>
    <property type="project" value="UniProtKB-UniRule"/>
</dbReference>
<dbReference type="PATRIC" id="fig|700597.3.peg.1840"/>
<feature type="compositionally biased region" description="Polar residues" evidence="13">
    <location>
        <begin position="371"/>
        <end position="380"/>
    </location>
</feature>
<evidence type="ECO:0000256" key="5">
    <source>
        <dbReference type="ARBA" id="ARBA00023004"/>
    </source>
</evidence>
<dbReference type="Pfam" id="PF02467">
    <property type="entry name" value="Whib"/>
    <property type="match status" value="1"/>
</dbReference>
<dbReference type="GO" id="GO:0016746">
    <property type="term" value="F:acyltransferase activity"/>
    <property type="evidence" value="ECO:0007669"/>
    <property type="project" value="InterPro"/>
</dbReference>
<reference evidence="15 16" key="1">
    <citation type="submission" date="2011-08" db="EMBL/GenBank/DDBJ databases">
        <authorList>
            <person name="Lin Y."/>
            <person name="Hao X."/>
            <person name="Johnstone L."/>
            <person name="Miller S.J."/>
            <person name="Wei G."/>
            <person name="Rensing C."/>
        </authorList>
    </citation>
    <scope>NUCLEOTIDE SEQUENCE [LARGE SCALE GENOMIC DNA]</scope>
    <source>
        <strain evidence="15 16">K42</strain>
    </source>
</reference>
<dbReference type="HAMAP" id="MF_01479">
    <property type="entry name" value="WhiB"/>
    <property type="match status" value="1"/>
</dbReference>
<dbReference type="RefSeq" id="WP_007493660.1">
    <property type="nucleotide sequence ID" value="NZ_AGBF01000019.1"/>
</dbReference>
<protein>
    <recommendedName>
        <fullName evidence="11">Transcriptional regulator WhiB</fullName>
    </recommendedName>
</protein>
<comment type="similarity">
    <text evidence="2 11">Belongs to the WhiB family.</text>
</comment>
<dbReference type="InterPro" id="IPR034768">
    <property type="entry name" value="4FE4S_WBL"/>
</dbReference>
<comment type="cofactor">
    <cofactor evidence="11">
        <name>[4Fe-4S] cluster</name>
        <dbReference type="ChEBI" id="CHEBI:49883"/>
    </cofactor>
    <text evidence="11">Binds 1 [4Fe-4S] cluster per subunit. Following nitrosylation of the [4Fe-4S] cluster binds 1 [4Fe-8(NO)] cluster per subunit.</text>
</comment>
<dbReference type="GO" id="GO:0047134">
    <property type="term" value="F:protein-disulfide reductase [NAD(P)H] activity"/>
    <property type="evidence" value="ECO:0007669"/>
    <property type="project" value="TreeGrafter"/>
</dbReference>
<dbReference type="PANTHER" id="PTHR38839">
    <property type="entry name" value="TRANSCRIPTIONAL REGULATOR WHID-RELATED"/>
    <property type="match status" value="1"/>
</dbReference>
<dbReference type="GO" id="GO:0046872">
    <property type="term" value="F:metal ion binding"/>
    <property type="evidence" value="ECO:0007669"/>
    <property type="project" value="UniProtKB-KW"/>
</dbReference>
<keyword evidence="4 11" id="KW-0479">Metal-binding</keyword>
<feature type="compositionally biased region" description="Basic residues" evidence="13">
    <location>
        <begin position="111"/>
        <end position="127"/>
    </location>
</feature>
<feature type="coiled-coil region" evidence="12">
    <location>
        <begin position="422"/>
        <end position="449"/>
    </location>
</feature>
<evidence type="ECO:0000313" key="16">
    <source>
        <dbReference type="Proteomes" id="UP000004217"/>
    </source>
</evidence>
<keyword evidence="16" id="KW-1185">Reference proteome</keyword>
<feature type="region of interest" description="Disordered" evidence="13">
    <location>
        <begin position="344"/>
        <end position="384"/>
    </location>
</feature>
<evidence type="ECO:0000256" key="1">
    <source>
        <dbReference type="ARBA" id="ARBA00004496"/>
    </source>
</evidence>
<keyword evidence="6 11" id="KW-0411">Iron-sulfur</keyword>
<feature type="domain" description="4Fe-4S Wbl-type" evidence="14">
    <location>
        <begin position="14"/>
        <end position="70"/>
    </location>
</feature>
<evidence type="ECO:0000256" key="12">
    <source>
        <dbReference type="SAM" id="Coils"/>
    </source>
</evidence>
<dbReference type="PROSITE" id="PS51674">
    <property type="entry name" value="4FE4S_WBL"/>
    <property type="match status" value="1"/>
</dbReference>
<proteinExistence type="inferred from homology"/>
<evidence type="ECO:0000256" key="4">
    <source>
        <dbReference type="ARBA" id="ARBA00022723"/>
    </source>
</evidence>
<accession>G2G8S0</accession>
<keyword evidence="8 11" id="KW-0238">DNA-binding</keyword>
<dbReference type="Proteomes" id="UP000004217">
    <property type="component" value="Unassembled WGS sequence"/>
</dbReference>
<feature type="binding site" evidence="11">
    <location>
        <position position="15"/>
    </location>
    <ligand>
        <name>[4Fe-4S] cluster</name>
        <dbReference type="ChEBI" id="CHEBI:49883"/>
    </ligand>
</feature>
<evidence type="ECO:0000256" key="11">
    <source>
        <dbReference type="HAMAP-Rule" id="MF_01479"/>
    </source>
</evidence>
<evidence type="ECO:0000259" key="14">
    <source>
        <dbReference type="PROSITE" id="PS51674"/>
    </source>
</evidence>
<keyword evidence="7 11" id="KW-0805">Transcription regulation</keyword>
<feature type="binding site" evidence="11">
    <location>
        <position position="46"/>
    </location>
    <ligand>
        <name>[4Fe-4S] cluster</name>
        <dbReference type="ChEBI" id="CHEBI:49883"/>
    </ligand>
</feature>
<keyword evidence="12" id="KW-0175">Coiled coil</keyword>
<gene>
    <name evidence="11" type="primary">whiB</name>
    <name evidence="15" type="ORF">SZN_09441</name>
</gene>
<dbReference type="GO" id="GO:0005737">
    <property type="term" value="C:cytoplasm"/>
    <property type="evidence" value="ECO:0007669"/>
    <property type="project" value="UniProtKB-SubCell"/>
</dbReference>
<feature type="binding site" evidence="11">
    <location>
        <position position="37"/>
    </location>
    <ligand>
        <name>[4Fe-4S] cluster</name>
        <dbReference type="ChEBI" id="CHEBI:49883"/>
    </ligand>
</feature>
<evidence type="ECO:0000256" key="13">
    <source>
        <dbReference type="SAM" id="MobiDB-lite"/>
    </source>
</evidence>
<dbReference type="GO" id="GO:0003677">
    <property type="term" value="F:DNA binding"/>
    <property type="evidence" value="ECO:0007669"/>
    <property type="project" value="UniProtKB-UniRule"/>
</dbReference>